<dbReference type="AlphaFoldDB" id="A0A371D8A0"/>
<feature type="domain" description="F-box" evidence="1">
    <location>
        <begin position="21"/>
        <end position="51"/>
    </location>
</feature>
<gene>
    <name evidence="2" type="ORF">OH76DRAFT_626657</name>
</gene>
<organism evidence="2 3">
    <name type="scientific">Lentinus brumalis</name>
    <dbReference type="NCBI Taxonomy" id="2498619"/>
    <lineage>
        <taxon>Eukaryota</taxon>
        <taxon>Fungi</taxon>
        <taxon>Dikarya</taxon>
        <taxon>Basidiomycota</taxon>
        <taxon>Agaricomycotina</taxon>
        <taxon>Agaricomycetes</taxon>
        <taxon>Polyporales</taxon>
        <taxon>Polyporaceae</taxon>
        <taxon>Lentinus</taxon>
    </lineage>
</organism>
<keyword evidence="3" id="KW-1185">Reference proteome</keyword>
<evidence type="ECO:0000313" key="2">
    <source>
        <dbReference type="EMBL" id="RDX48749.1"/>
    </source>
</evidence>
<dbReference type="InterPro" id="IPR032675">
    <property type="entry name" value="LRR_dom_sf"/>
</dbReference>
<dbReference type="InterPro" id="IPR001810">
    <property type="entry name" value="F-box_dom"/>
</dbReference>
<protein>
    <recommendedName>
        <fullName evidence="1">F-box domain-containing protein</fullName>
    </recommendedName>
</protein>
<proteinExistence type="predicted"/>
<dbReference type="EMBL" id="KZ857409">
    <property type="protein sequence ID" value="RDX48749.1"/>
    <property type="molecule type" value="Genomic_DNA"/>
</dbReference>
<evidence type="ECO:0000259" key="1">
    <source>
        <dbReference type="Pfam" id="PF00646"/>
    </source>
</evidence>
<dbReference type="Pfam" id="PF00646">
    <property type="entry name" value="F-box"/>
    <property type="match status" value="1"/>
</dbReference>
<accession>A0A371D8A0</accession>
<dbReference type="CDD" id="cd09917">
    <property type="entry name" value="F-box_SF"/>
    <property type="match status" value="1"/>
</dbReference>
<dbReference type="InterPro" id="IPR036047">
    <property type="entry name" value="F-box-like_dom_sf"/>
</dbReference>
<dbReference type="Proteomes" id="UP000256964">
    <property type="component" value="Unassembled WGS sequence"/>
</dbReference>
<dbReference type="Gene3D" id="3.80.10.10">
    <property type="entry name" value="Ribonuclease Inhibitor"/>
    <property type="match status" value="1"/>
</dbReference>
<dbReference type="OrthoDB" id="2744015at2759"/>
<name>A0A371D8A0_9APHY</name>
<sequence length="494" mass="56021">MSGARRRPKTQSNIAALRRALNLDILRIILSFLPRVDLLSVSRTSRFYREWAIKELLLTPIDIDLPNKLESWCRFVLADENRPACVRDLSIRLEDPRSINNQRAELLLTFLQRATRLRRLHVGSGEAVFGADPGIPYAISRLPALESFEVDPWCADAQETSNEILIDMKSRLKVLSLNAAFHLDHSILWTHDIPRVLAPHREHLQELRLEHLDVRVLELCYPSLHTLKIPLADEQPRPSSMFQAFPGLRHLSLSPDLLGNGPFSTIPKESYPALRHSRLSEQSGGRVWSSLDTLRGPLMQLYVIGLACPVRRLEIQGYNAYAHDAAVEIVRSACPQKLVLDVHCRDPNGAMIGESSLLWSGSPDEQHVTHLTLRIHLATYPVPLIRDPLNDLVPLLRNSKVEYLRLVIGGSYIREDRLEDELIIERWLREHLRAMNLNLLRDTLVGATTTLRVLAFTIAICGQRVWAAERSGGTVTTIEVDPVDARELILREEA</sequence>
<reference evidence="2 3" key="1">
    <citation type="journal article" date="2018" name="Biotechnol. Biofuels">
        <title>Integrative visual omics of the white-rot fungus Polyporus brumalis exposes the biotechnological potential of its oxidative enzymes for delignifying raw plant biomass.</title>
        <authorList>
            <person name="Miyauchi S."/>
            <person name="Rancon A."/>
            <person name="Drula E."/>
            <person name="Hage H."/>
            <person name="Chaduli D."/>
            <person name="Favel A."/>
            <person name="Grisel S."/>
            <person name="Henrissat B."/>
            <person name="Herpoel-Gimbert I."/>
            <person name="Ruiz-Duenas F.J."/>
            <person name="Chevret D."/>
            <person name="Hainaut M."/>
            <person name="Lin J."/>
            <person name="Wang M."/>
            <person name="Pangilinan J."/>
            <person name="Lipzen A."/>
            <person name="Lesage-Meessen L."/>
            <person name="Navarro D."/>
            <person name="Riley R."/>
            <person name="Grigoriev I.V."/>
            <person name="Zhou S."/>
            <person name="Raouche S."/>
            <person name="Rosso M.N."/>
        </authorList>
    </citation>
    <scope>NUCLEOTIDE SEQUENCE [LARGE SCALE GENOMIC DNA]</scope>
    <source>
        <strain evidence="2 3">BRFM 1820</strain>
    </source>
</reference>
<dbReference type="SUPFAM" id="SSF81383">
    <property type="entry name" value="F-box domain"/>
    <property type="match status" value="1"/>
</dbReference>
<evidence type="ECO:0000313" key="3">
    <source>
        <dbReference type="Proteomes" id="UP000256964"/>
    </source>
</evidence>